<name>A0A075A3L6_OPIVI</name>
<dbReference type="SUPFAM" id="SSF55874">
    <property type="entry name" value="ATPase domain of HSP90 chaperone/DNA topoisomerase II/histidine kinase"/>
    <property type="match status" value="1"/>
</dbReference>
<dbReference type="PANTHER" id="PTHR11947">
    <property type="entry name" value="PYRUVATE DEHYDROGENASE KINASE"/>
    <property type="match status" value="1"/>
</dbReference>
<dbReference type="Gene3D" id="1.20.140.20">
    <property type="entry name" value="Alpha-ketoacid/pyruvate dehydrogenase kinase, N-terminal domain"/>
    <property type="match status" value="1"/>
</dbReference>
<dbReference type="GO" id="GO:0010906">
    <property type="term" value="P:regulation of glucose metabolic process"/>
    <property type="evidence" value="ECO:0007669"/>
    <property type="project" value="TreeGrafter"/>
</dbReference>
<keyword evidence="6 8" id="KW-0496">Mitochondrion</keyword>
<keyword evidence="3 8" id="KW-0547">Nucleotide-binding</keyword>
<dbReference type="STRING" id="6198.A0A075A3L6"/>
<dbReference type="InterPro" id="IPR039028">
    <property type="entry name" value="BCKD/PDK"/>
</dbReference>
<dbReference type="SMART" id="SM00387">
    <property type="entry name" value="HATPase_c"/>
    <property type="match status" value="1"/>
</dbReference>
<dbReference type="GO" id="GO:0005759">
    <property type="term" value="C:mitochondrial matrix"/>
    <property type="evidence" value="ECO:0007669"/>
    <property type="project" value="UniProtKB-SubCell"/>
</dbReference>
<evidence type="ECO:0000256" key="2">
    <source>
        <dbReference type="ARBA" id="ARBA00022679"/>
    </source>
</evidence>
<evidence type="ECO:0000256" key="8">
    <source>
        <dbReference type="RuleBase" id="RU366032"/>
    </source>
</evidence>
<evidence type="ECO:0000256" key="4">
    <source>
        <dbReference type="ARBA" id="ARBA00022777"/>
    </source>
</evidence>
<dbReference type="InterPro" id="IPR036890">
    <property type="entry name" value="HATPase_C_sf"/>
</dbReference>
<dbReference type="Gene3D" id="3.30.565.10">
    <property type="entry name" value="Histidine kinase-like ATPase, C-terminal domain"/>
    <property type="match status" value="1"/>
</dbReference>
<keyword evidence="4 8" id="KW-0418">Kinase</keyword>
<evidence type="ECO:0000313" key="9">
    <source>
        <dbReference type="EMBL" id="KER34258.1"/>
    </source>
</evidence>
<reference evidence="9 10" key="1">
    <citation type="submission" date="2013-11" db="EMBL/GenBank/DDBJ databases">
        <title>Opisthorchis viverrini - life in the bile duct.</title>
        <authorList>
            <person name="Young N.D."/>
            <person name="Nagarajan N."/>
            <person name="Lin S.J."/>
            <person name="Korhonen P.K."/>
            <person name="Jex A.R."/>
            <person name="Hall R.S."/>
            <person name="Safavi-Hemami H."/>
            <person name="Kaewkong W."/>
            <person name="Bertrand D."/>
            <person name="Gao S."/>
            <person name="Seet Q."/>
            <person name="Wongkham S."/>
            <person name="Teh B.T."/>
            <person name="Wongkham C."/>
            <person name="Intapan P.M."/>
            <person name="Maleewong W."/>
            <person name="Yang X."/>
            <person name="Hu M."/>
            <person name="Wang Z."/>
            <person name="Hofmann A."/>
            <person name="Sternberg P.W."/>
            <person name="Tan P."/>
            <person name="Wang J."/>
            <person name="Gasser R.B."/>
        </authorList>
    </citation>
    <scope>NUCLEOTIDE SEQUENCE [LARGE SCALE GENOMIC DNA]</scope>
</reference>
<protein>
    <recommendedName>
        <fullName evidence="8">Protein-serine/threonine kinase</fullName>
        <ecNumber evidence="8">2.7.11.-</ecNumber>
    </recommendedName>
</protein>
<dbReference type="RefSeq" id="XP_009162029.1">
    <property type="nucleotide sequence ID" value="XM_009163765.1"/>
</dbReference>
<comment type="catalytic activity">
    <reaction evidence="7">
        <text>L-seryl-[pyruvate dehydrogenase E1 alpha subunit] + ATP = O-phospho-L-seryl-[pyruvate dehydrogenase E1 alpha subunit] + ADP + H(+)</text>
        <dbReference type="Rhea" id="RHEA:23052"/>
        <dbReference type="Rhea" id="RHEA-COMP:13689"/>
        <dbReference type="Rhea" id="RHEA-COMP:13690"/>
        <dbReference type="ChEBI" id="CHEBI:15378"/>
        <dbReference type="ChEBI" id="CHEBI:29999"/>
        <dbReference type="ChEBI" id="CHEBI:30616"/>
        <dbReference type="ChEBI" id="CHEBI:83421"/>
        <dbReference type="ChEBI" id="CHEBI:456216"/>
        <dbReference type="EC" id="2.7.11.2"/>
    </reaction>
</comment>
<dbReference type="EMBL" id="KL596619">
    <property type="protein sequence ID" value="KER34258.1"/>
    <property type="molecule type" value="Genomic_DNA"/>
</dbReference>
<dbReference type="SUPFAM" id="SSF69012">
    <property type="entry name" value="alpha-ketoacid dehydrogenase kinase, N-terminal domain"/>
    <property type="match status" value="1"/>
</dbReference>
<dbReference type="Pfam" id="PF02518">
    <property type="entry name" value="HATPase_c"/>
    <property type="match status" value="1"/>
</dbReference>
<evidence type="ECO:0000256" key="3">
    <source>
        <dbReference type="ARBA" id="ARBA00022741"/>
    </source>
</evidence>
<dbReference type="AlphaFoldDB" id="A0A075A3L6"/>
<evidence type="ECO:0000313" key="10">
    <source>
        <dbReference type="Proteomes" id="UP000054324"/>
    </source>
</evidence>
<gene>
    <name evidence="9" type="ORF">T265_00108</name>
</gene>
<dbReference type="InterPro" id="IPR003594">
    <property type="entry name" value="HATPase_dom"/>
</dbReference>
<organism evidence="9 10">
    <name type="scientific">Opisthorchis viverrini</name>
    <name type="common">Southeast Asian liver fluke</name>
    <dbReference type="NCBI Taxonomy" id="6198"/>
    <lineage>
        <taxon>Eukaryota</taxon>
        <taxon>Metazoa</taxon>
        <taxon>Spiralia</taxon>
        <taxon>Lophotrochozoa</taxon>
        <taxon>Platyhelminthes</taxon>
        <taxon>Trematoda</taxon>
        <taxon>Digenea</taxon>
        <taxon>Opisthorchiida</taxon>
        <taxon>Opisthorchiata</taxon>
        <taxon>Opisthorchiidae</taxon>
        <taxon>Opisthorchis</taxon>
    </lineage>
</organism>
<dbReference type="Pfam" id="PF10436">
    <property type="entry name" value="BCDHK_Adom3"/>
    <property type="match status" value="1"/>
</dbReference>
<dbReference type="PANTHER" id="PTHR11947:SF3">
    <property type="entry name" value="[PYRUVATE DEHYDROGENASE (ACETYL-TRANSFERRING)] KINASE, MITOCHONDRIAL"/>
    <property type="match status" value="1"/>
</dbReference>
<dbReference type="OrthoDB" id="241648at2759"/>
<evidence type="ECO:0000256" key="5">
    <source>
        <dbReference type="ARBA" id="ARBA00022840"/>
    </source>
</evidence>
<dbReference type="KEGG" id="ovi:T265_00108"/>
<dbReference type="GO" id="GO:0005524">
    <property type="term" value="F:ATP binding"/>
    <property type="evidence" value="ECO:0007669"/>
    <property type="project" value="UniProtKB-UniRule"/>
</dbReference>
<dbReference type="InterPro" id="IPR018955">
    <property type="entry name" value="BCDHK/PDK_N"/>
</dbReference>
<comment type="similarity">
    <text evidence="1 8">Belongs to the PDK/BCKDK protein kinase family.</text>
</comment>
<accession>A0A075A3L6</accession>
<evidence type="ECO:0000256" key="1">
    <source>
        <dbReference type="ARBA" id="ARBA00006155"/>
    </source>
</evidence>
<proteinExistence type="inferred from homology"/>
<sequence>MKLVNFHDFLGRVGRKLEIYGGQRPTPVNLKNLVHFGKFRLFDFISPVLILGKTEPASKSFDFLRTELPIRMAHMIKECKFLPESLLQTPSVLKVAAIYEETLDKVLKYAKCDSKRSSVVSEFTDDLQLIIEQNVNAVAQLAAGLNEMKKAGECSLEEATQLQYFLDRFYISRIGIRTLMTQHVLLYGPVLRENESYVGCIDPECSPLQLTVSAYGYARMLCHRVYGRAPGCVIELFDRVPRSKKREPLSSLGISVDKDGKPSGAAELFTDQPNCAELDIRGPNFRFCYIPGHLFHVLFELLKNSMRAVVEHRHQDSELPRLHIVICHGREDVTIKLSDLGGGMPDNVAKRAFEYTFTTASHLSPILGATDHNQPHGSRGPDNDPESATFSPLAGRGHGLPLSRLYARYLSGDLKLVSIENFGSSAFIYLRRLPEEANELLPIFNRTSKAVYESPYTLQDWTSCTIRRNHAPHFSS</sequence>
<evidence type="ECO:0000256" key="7">
    <source>
        <dbReference type="ARBA" id="ARBA00048201"/>
    </source>
</evidence>
<dbReference type="GO" id="GO:0004740">
    <property type="term" value="F:pyruvate dehydrogenase (acetyl-transferring) kinase activity"/>
    <property type="evidence" value="ECO:0007669"/>
    <property type="project" value="UniProtKB-EC"/>
</dbReference>
<dbReference type="InterPro" id="IPR036784">
    <property type="entry name" value="AK/P_DHK_N_sf"/>
</dbReference>
<dbReference type="GeneID" id="20314296"/>
<evidence type="ECO:0000256" key="6">
    <source>
        <dbReference type="ARBA" id="ARBA00023128"/>
    </source>
</evidence>
<dbReference type="Proteomes" id="UP000054324">
    <property type="component" value="Unassembled WGS sequence"/>
</dbReference>
<keyword evidence="10" id="KW-1185">Reference proteome</keyword>
<dbReference type="EC" id="2.7.11.-" evidence="8"/>
<keyword evidence="5 8" id="KW-0067">ATP-binding</keyword>
<keyword evidence="2 8" id="KW-0808">Transferase</keyword>
<dbReference type="CTD" id="20314296"/>
<comment type="subcellular location">
    <subcellularLocation>
        <location evidence="8">Mitochondrion matrix</location>
    </subcellularLocation>
</comment>